<feature type="region of interest" description="Disordered" evidence="1">
    <location>
        <begin position="35"/>
        <end position="58"/>
    </location>
</feature>
<feature type="compositionally biased region" description="Polar residues" evidence="1">
    <location>
        <begin position="45"/>
        <end position="58"/>
    </location>
</feature>
<evidence type="ECO:0000313" key="2">
    <source>
        <dbReference type="EMBL" id="CAG9575554.1"/>
    </source>
</evidence>
<organism evidence="2 3">
    <name type="scientific">Danaus chrysippus</name>
    <name type="common">African queen</name>
    <dbReference type="NCBI Taxonomy" id="151541"/>
    <lineage>
        <taxon>Eukaryota</taxon>
        <taxon>Metazoa</taxon>
        <taxon>Ecdysozoa</taxon>
        <taxon>Arthropoda</taxon>
        <taxon>Hexapoda</taxon>
        <taxon>Insecta</taxon>
        <taxon>Pterygota</taxon>
        <taxon>Neoptera</taxon>
        <taxon>Endopterygota</taxon>
        <taxon>Lepidoptera</taxon>
        <taxon>Glossata</taxon>
        <taxon>Ditrysia</taxon>
        <taxon>Papilionoidea</taxon>
        <taxon>Nymphalidae</taxon>
        <taxon>Danainae</taxon>
        <taxon>Danaini</taxon>
        <taxon>Danaina</taxon>
        <taxon>Danaus</taxon>
        <taxon>Anosia</taxon>
    </lineage>
</organism>
<feature type="region of interest" description="Disordered" evidence="1">
    <location>
        <begin position="90"/>
        <end position="131"/>
    </location>
</feature>
<sequence length="131" mass="14714">MNTQPSNNYPNDVQRSPDAHNHVDATAVAQVHSVKHLDVPASDTGPATSQSEDTSTHAVSLSDIVEWPIIPRKISKRNIRKRKSTILTSTPIKGQLEEKENRKRAKAKEIKKRTEKVPREGSQMKKVKRSD</sequence>
<comment type="caution">
    <text evidence="2">The sequence shown here is derived from an EMBL/GenBank/DDBJ whole genome shotgun (WGS) entry which is preliminary data.</text>
</comment>
<accession>A0A8J2R224</accession>
<feature type="compositionally biased region" description="Polar residues" evidence="1">
    <location>
        <begin position="1"/>
        <end position="14"/>
    </location>
</feature>
<dbReference type="AlphaFoldDB" id="A0A8J2R224"/>
<protein>
    <submittedName>
        <fullName evidence="2">(African queen) hypothetical protein</fullName>
    </submittedName>
</protein>
<dbReference type="Proteomes" id="UP000789524">
    <property type="component" value="Unassembled WGS sequence"/>
</dbReference>
<feature type="region of interest" description="Disordered" evidence="1">
    <location>
        <begin position="1"/>
        <end position="22"/>
    </location>
</feature>
<dbReference type="OrthoDB" id="7455458at2759"/>
<evidence type="ECO:0000313" key="3">
    <source>
        <dbReference type="Proteomes" id="UP000789524"/>
    </source>
</evidence>
<evidence type="ECO:0000256" key="1">
    <source>
        <dbReference type="SAM" id="MobiDB-lite"/>
    </source>
</evidence>
<keyword evidence="3" id="KW-1185">Reference proteome</keyword>
<gene>
    <name evidence="2" type="ORF">DCHRY22_LOCUS11431</name>
</gene>
<proteinExistence type="predicted"/>
<name>A0A8J2R224_9NEOP</name>
<reference evidence="2" key="1">
    <citation type="submission" date="2021-09" db="EMBL/GenBank/DDBJ databases">
        <authorList>
            <person name="Martin H S."/>
        </authorList>
    </citation>
    <scope>NUCLEOTIDE SEQUENCE</scope>
</reference>
<feature type="compositionally biased region" description="Basic residues" evidence="1">
    <location>
        <begin position="102"/>
        <end position="114"/>
    </location>
</feature>
<dbReference type="EMBL" id="CAKASE010000074">
    <property type="protein sequence ID" value="CAG9575554.1"/>
    <property type="molecule type" value="Genomic_DNA"/>
</dbReference>
<feature type="compositionally biased region" description="Basic and acidic residues" evidence="1">
    <location>
        <begin position="115"/>
        <end position="131"/>
    </location>
</feature>